<dbReference type="SMART" id="SM00382">
    <property type="entry name" value="AAA"/>
    <property type="match status" value="1"/>
</dbReference>
<protein>
    <submittedName>
        <fullName evidence="11">ABC transporter ATP-binding protein</fullName>
    </submittedName>
</protein>
<evidence type="ECO:0000313" key="11">
    <source>
        <dbReference type="EMBL" id="MBI4727831.1"/>
    </source>
</evidence>
<dbReference type="GO" id="GO:0005886">
    <property type="term" value="C:plasma membrane"/>
    <property type="evidence" value="ECO:0007669"/>
    <property type="project" value="UniProtKB-SubCell"/>
</dbReference>
<comment type="caution">
    <text evidence="11">The sequence shown here is derived from an EMBL/GenBank/DDBJ whole genome shotgun (WGS) entry which is preliminary data.</text>
</comment>
<keyword evidence="3 8" id="KW-0812">Transmembrane</keyword>
<organism evidence="11 12">
    <name type="scientific">candidate division TA06 bacterium</name>
    <dbReference type="NCBI Taxonomy" id="2250710"/>
    <lineage>
        <taxon>Bacteria</taxon>
        <taxon>Bacteria division TA06</taxon>
    </lineage>
</organism>
<dbReference type="InterPro" id="IPR039421">
    <property type="entry name" value="Type_1_exporter"/>
</dbReference>
<dbReference type="Proteomes" id="UP000736328">
    <property type="component" value="Unassembled WGS sequence"/>
</dbReference>
<feature type="transmembrane region" description="Helical" evidence="8">
    <location>
        <begin position="266"/>
        <end position="299"/>
    </location>
</feature>
<dbReference type="PANTHER" id="PTHR43394">
    <property type="entry name" value="ATP-DEPENDENT PERMEASE MDL1, MITOCHONDRIAL"/>
    <property type="match status" value="1"/>
</dbReference>
<evidence type="ECO:0000256" key="1">
    <source>
        <dbReference type="ARBA" id="ARBA00004651"/>
    </source>
</evidence>
<dbReference type="PANTHER" id="PTHR43394:SF1">
    <property type="entry name" value="ATP-BINDING CASSETTE SUB-FAMILY B MEMBER 10, MITOCHONDRIAL"/>
    <property type="match status" value="1"/>
</dbReference>
<gene>
    <name evidence="11" type="ORF">HY768_11555</name>
</gene>
<feature type="domain" description="ABC transmembrane type-1" evidence="10">
    <location>
        <begin position="170"/>
        <end position="424"/>
    </location>
</feature>
<dbReference type="GO" id="GO:0015421">
    <property type="term" value="F:ABC-type oligopeptide transporter activity"/>
    <property type="evidence" value="ECO:0007669"/>
    <property type="project" value="TreeGrafter"/>
</dbReference>
<dbReference type="SUPFAM" id="SSF90123">
    <property type="entry name" value="ABC transporter transmembrane region"/>
    <property type="match status" value="1"/>
</dbReference>
<evidence type="ECO:0000313" key="12">
    <source>
        <dbReference type="Proteomes" id="UP000736328"/>
    </source>
</evidence>
<dbReference type="InterPro" id="IPR003593">
    <property type="entry name" value="AAA+_ATPase"/>
</dbReference>
<dbReference type="Pfam" id="PF00005">
    <property type="entry name" value="ABC_tran"/>
    <property type="match status" value="1"/>
</dbReference>
<evidence type="ECO:0000256" key="3">
    <source>
        <dbReference type="ARBA" id="ARBA00022692"/>
    </source>
</evidence>
<keyword evidence="6 8" id="KW-1133">Transmembrane helix</keyword>
<dbReference type="FunFam" id="3.40.50.300:FF:000287">
    <property type="entry name" value="Multidrug ABC transporter ATP-binding protein"/>
    <property type="match status" value="1"/>
</dbReference>
<evidence type="ECO:0000259" key="9">
    <source>
        <dbReference type="PROSITE" id="PS50893"/>
    </source>
</evidence>
<sequence>MPGHDHHEFHEEAALGSIYDARLIKRLLIYLKPYRVHLSVSLLVLLAVTGFELALPHLTKEAIDRHIIVSGCKAVLDRPVPGTFKLSGDTVLVDVSRLFSDDKYSMACWQKQGLAGNTSYYYFELKNFPQPEPVLSIVSSRPGIFSRYGDVVLIRHSDLKSLSAGEISTLRARDFAGIKRIGLLFLGLIVLGFALNFFQTFLVLLVGQRFMHDLRRKVFARLQLLDMRYFDRNPVGRLVTRAANDVDAVNEAFTSVFLALLRDMLLTLAILGMLFFYSLKLALVVMALLPFIALWTVFFRIRARDIYRRIRIRLARLNATLQENISGVRVIQIFRRQAESVRRFKLVNRDYFQASMQEVLVMSFFRPLVEVISGIGLGLIIYYGGGQVIRQNISLGALVAFITYLRMFFRPIQELTESYTVLQSAMASSERIFQLLDEPVTIKDIPREPEPERAAGRIEFRNVCFEYLPGEPVLKDISFTVAPGEKVALVGSTGSGKTTIINLLSRLYDVTGGQILLDGTDIRELGLSSLRSSLGVVMQDVFLFSGDIKGNIRLNKKLSDEKVKEIARQVHADTFIERLPGKYDHEVRERGVTLSAGERQLLSFARALACDPPVLTLDEATANIDSATEKLIQDALDILMRGRTSIAIAHRLSTIKHVDRIYVLHKGQIKEVGAHQELLKKRGIYYNLYQLQHGKETE</sequence>
<dbReference type="EMBL" id="JACQXR010000161">
    <property type="protein sequence ID" value="MBI4727831.1"/>
    <property type="molecule type" value="Genomic_DNA"/>
</dbReference>
<dbReference type="SUPFAM" id="SSF52540">
    <property type="entry name" value="P-loop containing nucleoside triphosphate hydrolases"/>
    <property type="match status" value="1"/>
</dbReference>
<dbReference type="PROSITE" id="PS50893">
    <property type="entry name" value="ABC_TRANSPORTER_2"/>
    <property type="match status" value="1"/>
</dbReference>
<dbReference type="InterPro" id="IPR036640">
    <property type="entry name" value="ABC1_TM_sf"/>
</dbReference>
<evidence type="ECO:0000256" key="5">
    <source>
        <dbReference type="ARBA" id="ARBA00022840"/>
    </source>
</evidence>
<dbReference type="PROSITE" id="PS00211">
    <property type="entry name" value="ABC_TRANSPORTER_1"/>
    <property type="match status" value="1"/>
</dbReference>
<feature type="transmembrane region" description="Helical" evidence="8">
    <location>
        <begin position="359"/>
        <end position="383"/>
    </location>
</feature>
<name>A0A933IBP0_UNCT6</name>
<dbReference type="InterPro" id="IPR003439">
    <property type="entry name" value="ABC_transporter-like_ATP-bd"/>
</dbReference>
<proteinExistence type="predicted"/>
<evidence type="ECO:0000256" key="2">
    <source>
        <dbReference type="ARBA" id="ARBA00022448"/>
    </source>
</evidence>
<evidence type="ECO:0000256" key="4">
    <source>
        <dbReference type="ARBA" id="ARBA00022741"/>
    </source>
</evidence>
<feature type="transmembrane region" description="Helical" evidence="8">
    <location>
        <begin position="36"/>
        <end position="55"/>
    </location>
</feature>
<dbReference type="CDD" id="cd03254">
    <property type="entry name" value="ABCC_Glucan_exporter_like"/>
    <property type="match status" value="1"/>
</dbReference>
<feature type="transmembrane region" description="Helical" evidence="8">
    <location>
        <begin position="181"/>
        <end position="206"/>
    </location>
</feature>
<dbReference type="InterPro" id="IPR011527">
    <property type="entry name" value="ABC1_TM_dom"/>
</dbReference>
<accession>A0A933IBP0</accession>
<evidence type="ECO:0000259" key="10">
    <source>
        <dbReference type="PROSITE" id="PS50929"/>
    </source>
</evidence>
<dbReference type="Gene3D" id="3.40.50.300">
    <property type="entry name" value="P-loop containing nucleotide triphosphate hydrolases"/>
    <property type="match status" value="1"/>
</dbReference>
<comment type="subcellular location">
    <subcellularLocation>
        <location evidence="1">Cell membrane</location>
        <topology evidence="1">Multi-pass membrane protein</topology>
    </subcellularLocation>
</comment>
<dbReference type="CDD" id="cd18544">
    <property type="entry name" value="ABC_6TM_TmrA_like"/>
    <property type="match status" value="1"/>
</dbReference>
<keyword evidence="2" id="KW-0813">Transport</keyword>
<reference evidence="11" key="1">
    <citation type="submission" date="2020-07" db="EMBL/GenBank/DDBJ databases">
        <title>Huge and variable diversity of episymbiotic CPR bacteria and DPANN archaea in groundwater ecosystems.</title>
        <authorList>
            <person name="He C.Y."/>
            <person name="Keren R."/>
            <person name="Whittaker M."/>
            <person name="Farag I.F."/>
            <person name="Doudna J."/>
            <person name="Cate J.H.D."/>
            <person name="Banfield J.F."/>
        </authorList>
    </citation>
    <scope>NUCLEOTIDE SEQUENCE</scope>
    <source>
        <strain evidence="11">NC_groundwater_1520_Pr4_B-0.1um_53_5</strain>
    </source>
</reference>
<keyword evidence="4" id="KW-0547">Nucleotide-binding</keyword>
<dbReference type="Pfam" id="PF00664">
    <property type="entry name" value="ABC_membrane"/>
    <property type="match status" value="1"/>
</dbReference>
<feature type="domain" description="ABC transporter" evidence="9">
    <location>
        <begin position="458"/>
        <end position="691"/>
    </location>
</feature>
<dbReference type="Gene3D" id="1.20.1560.10">
    <property type="entry name" value="ABC transporter type 1, transmembrane domain"/>
    <property type="match status" value="1"/>
</dbReference>
<dbReference type="PROSITE" id="PS50929">
    <property type="entry name" value="ABC_TM1F"/>
    <property type="match status" value="1"/>
</dbReference>
<keyword evidence="7 8" id="KW-0472">Membrane</keyword>
<evidence type="ECO:0000256" key="7">
    <source>
        <dbReference type="ARBA" id="ARBA00023136"/>
    </source>
</evidence>
<keyword evidence="5 11" id="KW-0067">ATP-binding</keyword>
<evidence type="ECO:0000256" key="8">
    <source>
        <dbReference type="SAM" id="Phobius"/>
    </source>
</evidence>
<dbReference type="InterPro" id="IPR017871">
    <property type="entry name" value="ABC_transporter-like_CS"/>
</dbReference>
<dbReference type="GO" id="GO:0005524">
    <property type="term" value="F:ATP binding"/>
    <property type="evidence" value="ECO:0007669"/>
    <property type="project" value="UniProtKB-KW"/>
</dbReference>
<dbReference type="GO" id="GO:0016887">
    <property type="term" value="F:ATP hydrolysis activity"/>
    <property type="evidence" value="ECO:0007669"/>
    <property type="project" value="InterPro"/>
</dbReference>
<dbReference type="AlphaFoldDB" id="A0A933IBP0"/>
<dbReference type="InterPro" id="IPR027417">
    <property type="entry name" value="P-loop_NTPase"/>
</dbReference>
<evidence type="ECO:0000256" key="6">
    <source>
        <dbReference type="ARBA" id="ARBA00022989"/>
    </source>
</evidence>